<evidence type="ECO:0000313" key="3">
    <source>
        <dbReference type="Proteomes" id="UP001159428"/>
    </source>
</evidence>
<dbReference type="AlphaFoldDB" id="A0AAU9W119"/>
<dbReference type="EMBL" id="CALNXJ010000005">
    <property type="protein sequence ID" value="CAH3039900.1"/>
    <property type="molecule type" value="Genomic_DNA"/>
</dbReference>
<feature type="region of interest" description="Disordered" evidence="1">
    <location>
        <begin position="122"/>
        <end position="157"/>
    </location>
</feature>
<gene>
    <name evidence="2" type="ORF">PMEA_00025503</name>
</gene>
<accession>A0AAU9W119</accession>
<proteinExistence type="predicted"/>
<name>A0AAU9W119_9CNID</name>
<keyword evidence="3" id="KW-1185">Reference proteome</keyword>
<dbReference type="Gene3D" id="2.20.110.10">
    <property type="entry name" value="Histone H3 K4-specific methyltransferase SET7/9 N-terminal domain"/>
    <property type="match status" value="1"/>
</dbReference>
<sequence>MGATCSKCCLCYCFKLVEFGDSFRCRHSCCIQYCEPCCHCGDCCDAEDDLPFVKESELVSSEEEAVVYLNGDKYTGAMQNNKKHGYGELTRKDGTSLKGYFVDDHFIGETPADNLAVASATDHESNSALKQAGSNVSHRELQPLASTDGPEERLRDT</sequence>
<comment type="caution">
    <text evidence="2">The sequence shown here is derived from an EMBL/GenBank/DDBJ whole genome shotgun (WGS) entry which is preliminary data.</text>
</comment>
<evidence type="ECO:0000256" key="1">
    <source>
        <dbReference type="SAM" id="MobiDB-lite"/>
    </source>
</evidence>
<dbReference type="Proteomes" id="UP001159428">
    <property type="component" value="Unassembled WGS sequence"/>
</dbReference>
<protein>
    <submittedName>
        <fullName evidence="2">Uncharacterized protein</fullName>
    </submittedName>
</protein>
<feature type="compositionally biased region" description="Polar residues" evidence="1">
    <location>
        <begin position="126"/>
        <end position="136"/>
    </location>
</feature>
<organism evidence="2 3">
    <name type="scientific">Pocillopora meandrina</name>
    <dbReference type="NCBI Taxonomy" id="46732"/>
    <lineage>
        <taxon>Eukaryota</taxon>
        <taxon>Metazoa</taxon>
        <taxon>Cnidaria</taxon>
        <taxon>Anthozoa</taxon>
        <taxon>Hexacorallia</taxon>
        <taxon>Scleractinia</taxon>
        <taxon>Astrocoeniina</taxon>
        <taxon>Pocilloporidae</taxon>
        <taxon>Pocillopora</taxon>
    </lineage>
</organism>
<reference evidence="2 3" key="1">
    <citation type="submission" date="2022-05" db="EMBL/GenBank/DDBJ databases">
        <authorList>
            <consortium name="Genoscope - CEA"/>
            <person name="William W."/>
        </authorList>
    </citation>
    <scope>NUCLEOTIDE SEQUENCE [LARGE SCALE GENOMIC DNA]</scope>
</reference>
<evidence type="ECO:0000313" key="2">
    <source>
        <dbReference type="EMBL" id="CAH3039900.1"/>
    </source>
</evidence>
<dbReference type="SUPFAM" id="SSF82185">
    <property type="entry name" value="Histone H3 K4-specific methyltransferase SET7/9 N-terminal domain"/>
    <property type="match status" value="1"/>
</dbReference>